<accession>A0A1V3IYF8</accession>
<dbReference type="Proteomes" id="UP000189161">
    <property type="component" value="Unassembled WGS sequence"/>
</dbReference>
<evidence type="ECO:0000256" key="1">
    <source>
        <dbReference type="ARBA" id="ARBA00004370"/>
    </source>
</evidence>
<dbReference type="HAMAP" id="MF_00911">
    <property type="entry name" value="FtsQ_subfam"/>
    <property type="match status" value="1"/>
</dbReference>
<evidence type="ECO:0000256" key="9">
    <source>
        <dbReference type="HAMAP-Rule" id="MF_00911"/>
    </source>
</evidence>
<dbReference type="OrthoDB" id="9790370at2"/>
<evidence type="ECO:0000256" key="5">
    <source>
        <dbReference type="ARBA" id="ARBA00022692"/>
    </source>
</evidence>
<accession>A0A1V3IPE5</accession>
<comment type="caution">
    <text evidence="12">The sequence shown here is derived from an EMBL/GenBank/DDBJ whole genome shotgun (WGS) entry which is preliminary data.</text>
</comment>
<gene>
    <name evidence="9" type="primary">ftsQ</name>
    <name evidence="11" type="ORF">BKK51_09650</name>
    <name evidence="12" type="ORF">BKK52_09570</name>
</gene>
<evidence type="ECO:0000256" key="6">
    <source>
        <dbReference type="ARBA" id="ARBA00022989"/>
    </source>
</evidence>
<dbReference type="Pfam" id="PF08478">
    <property type="entry name" value="POTRA_1"/>
    <property type="match status" value="1"/>
</dbReference>
<evidence type="ECO:0000313" key="11">
    <source>
        <dbReference type="EMBL" id="OOF44142.1"/>
    </source>
</evidence>
<evidence type="ECO:0000256" key="2">
    <source>
        <dbReference type="ARBA" id="ARBA00022475"/>
    </source>
</evidence>
<evidence type="ECO:0000313" key="13">
    <source>
        <dbReference type="Proteomes" id="UP000188728"/>
    </source>
</evidence>
<keyword evidence="8 9" id="KW-0131">Cell cycle</keyword>
<dbReference type="InterPro" id="IPR026579">
    <property type="entry name" value="FtsQ"/>
</dbReference>
<keyword evidence="6 9" id="KW-1133">Transmembrane helix</keyword>
<dbReference type="InterPro" id="IPR013685">
    <property type="entry name" value="POTRA_FtsQ_type"/>
</dbReference>
<keyword evidence="2 9" id="KW-1003">Cell membrane</keyword>
<dbReference type="PANTHER" id="PTHR35851:SF1">
    <property type="entry name" value="CELL DIVISION PROTEIN FTSQ"/>
    <property type="match status" value="1"/>
</dbReference>
<keyword evidence="7 9" id="KW-0472">Membrane</keyword>
<dbReference type="RefSeq" id="WP_077421581.1">
    <property type="nucleotide sequence ID" value="NZ_MLHK01000057.1"/>
</dbReference>
<protein>
    <recommendedName>
        <fullName evidence="9">Cell division protein FtsQ</fullName>
    </recommendedName>
</protein>
<comment type="similarity">
    <text evidence="9">Belongs to the FtsQ/DivIB family. FtsQ subfamily.</text>
</comment>
<dbReference type="GO" id="GO:0032153">
    <property type="term" value="C:cell division site"/>
    <property type="evidence" value="ECO:0007669"/>
    <property type="project" value="UniProtKB-UniRule"/>
</dbReference>
<keyword evidence="14" id="KW-1185">Reference proteome</keyword>
<dbReference type="EMBL" id="MLHL01000056">
    <property type="protein sequence ID" value="OOF47234.1"/>
    <property type="molecule type" value="Genomic_DNA"/>
</dbReference>
<dbReference type="InterPro" id="IPR034746">
    <property type="entry name" value="POTRA"/>
</dbReference>
<dbReference type="Gene3D" id="3.40.50.11690">
    <property type="entry name" value="Cell division protein FtsQ/DivIB"/>
    <property type="match status" value="1"/>
</dbReference>
<dbReference type="GO" id="GO:0005886">
    <property type="term" value="C:plasma membrane"/>
    <property type="evidence" value="ECO:0007669"/>
    <property type="project" value="UniProtKB-SubCell"/>
</dbReference>
<comment type="subunit">
    <text evidence="9">Part of a complex composed of FtsB, FtsL and FtsQ.</text>
</comment>
<dbReference type="AlphaFoldDB" id="A0A1V3IYF8"/>
<dbReference type="GO" id="GO:0043093">
    <property type="term" value="P:FtsZ-dependent cytokinesis"/>
    <property type="evidence" value="ECO:0007669"/>
    <property type="project" value="UniProtKB-UniRule"/>
</dbReference>
<dbReference type="GO" id="GO:0090529">
    <property type="term" value="P:cell septum assembly"/>
    <property type="evidence" value="ECO:0007669"/>
    <property type="project" value="InterPro"/>
</dbReference>
<feature type="transmembrane region" description="Helical" evidence="9">
    <location>
        <begin position="21"/>
        <end position="41"/>
    </location>
</feature>
<evidence type="ECO:0000256" key="3">
    <source>
        <dbReference type="ARBA" id="ARBA00022519"/>
    </source>
</evidence>
<dbReference type="InterPro" id="IPR005548">
    <property type="entry name" value="Cell_div_FtsQ/DivIB_C"/>
</dbReference>
<sequence>MNVLKRKSTSNVRYGESTFKYLIQLRLLIVLLCVGTGYFVYSNWQSWLDQFDSKPITAYALVGKNEFTDYADVQDVLLKMGTLKGFWGQDVKLIQEQLETLPWVKGAVVRKIWPNRLSIWLTEYIPVAVWNKTEFLTKEGTVFQLPMERLKNKTLPYLGGPDYQSLKVLEAWNQIYADFKAKNLNVKGVTIDDRGAWQVTLDNDIVLKLGRGTWKNKLERFVTIYPQIEVPENKRIDYVDLRYTSGAAVGMVDK</sequence>
<evidence type="ECO:0000256" key="7">
    <source>
        <dbReference type="ARBA" id="ARBA00023136"/>
    </source>
</evidence>
<evidence type="ECO:0000313" key="14">
    <source>
        <dbReference type="Proteomes" id="UP000189161"/>
    </source>
</evidence>
<keyword evidence="3 9" id="KW-0997">Cell inner membrane</keyword>
<dbReference type="EMBL" id="MLHK01000057">
    <property type="protein sequence ID" value="OOF44142.1"/>
    <property type="molecule type" value="Genomic_DNA"/>
</dbReference>
<dbReference type="InterPro" id="IPR045335">
    <property type="entry name" value="FtsQ_C_sf"/>
</dbReference>
<evidence type="ECO:0000259" key="10">
    <source>
        <dbReference type="PROSITE" id="PS51779"/>
    </source>
</evidence>
<dbReference type="Pfam" id="PF03799">
    <property type="entry name" value="FtsQ_DivIB_C"/>
    <property type="match status" value="1"/>
</dbReference>
<name>A0A1V3IYF8_9PAST</name>
<comment type="subcellular location">
    <subcellularLocation>
        <location evidence="9">Cell inner membrane</location>
        <topology evidence="9">Single-pass type II membrane protein</topology>
    </subcellularLocation>
    <subcellularLocation>
        <location evidence="1">Membrane</location>
    </subcellularLocation>
    <text evidence="9">Localizes to the division septum.</text>
</comment>
<comment type="function">
    <text evidence="9">Essential cell division protein. May link together the upstream cell division proteins, which are predominantly cytoplasmic, with the downstream cell division proteins, which are predominantly periplasmic. May control correct divisome assembly.</text>
</comment>
<proteinExistence type="inferred from homology"/>
<dbReference type="Proteomes" id="UP000188728">
    <property type="component" value="Unassembled WGS sequence"/>
</dbReference>
<dbReference type="Gene3D" id="3.10.20.310">
    <property type="entry name" value="membrane protein fhac"/>
    <property type="match status" value="1"/>
</dbReference>
<keyword evidence="4 9" id="KW-0132">Cell division</keyword>
<dbReference type="PROSITE" id="PS51779">
    <property type="entry name" value="POTRA"/>
    <property type="match status" value="1"/>
</dbReference>
<keyword evidence="5 9" id="KW-0812">Transmembrane</keyword>
<evidence type="ECO:0000256" key="8">
    <source>
        <dbReference type="ARBA" id="ARBA00023306"/>
    </source>
</evidence>
<organism evidence="12 14">
    <name type="scientific">Rodentibacter trehalosifermentans</name>
    <dbReference type="NCBI Taxonomy" id="1908263"/>
    <lineage>
        <taxon>Bacteria</taxon>
        <taxon>Pseudomonadati</taxon>
        <taxon>Pseudomonadota</taxon>
        <taxon>Gammaproteobacteria</taxon>
        <taxon>Pasteurellales</taxon>
        <taxon>Pasteurellaceae</taxon>
        <taxon>Rodentibacter</taxon>
    </lineage>
</organism>
<dbReference type="PANTHER" id="PTHR35851">
    <property type="entry name" value="CELL DIVISION PROTEIN FTSQ"/>
    <property type="match status" value="1"/>
</dbReference>
<feature type="domain" description="POTRA" evidence="10">
    <location>
        <begin position="54"/>
        <end position="124"/>
    </location>
</feature>
<evidence type="ECO:0000256" key="4">
    <source>
        <dbReference type="ARBA" id="ARBA00022618"/>
    </source>
</evidence>
<evidence type="ECO:0000313" key="12">
    <source>
        <dbReference type="EMBL" id="OOF47234.1"/>
    </source>
</evidence>
<reference evidence="13 14" key="1">
    <citation type="submission" date="2016-10" db="EMBL/GenBank/DDBJ databases">
        <title>Rodentibacter gen. nov. and new species.</title>
        <authorList>
            <person name="Christensen H."/>
        </authorList>
    </citation>
    <scope>NUCLEOTIDE SEQUENCE [LARGE SCALE GENOMIC DNA]</scope>
    <source>
        <strain evidence="11 13">H1983213011</strain>
        <strain evidence="12 14">H1987082031</strain>
    </source>
</reference>